<sequence>MTEKIVEDNVDKIIKYGVFDEDGLPLAYYSTDVHDDIPEESIKLTDEQWLDLVNNAGLRKWDNGSVVEHIPAPPTMEERLVSIRAQRDHLLSASDWTMISDSPLTSADQKAWKAYRKALRDITDDVNNIVWPTKPE</sequence>
<dbReference type="AlphaFoldDB" id="A0A4R5DV74"/>
<evidence type="ECO:0000313" key="2">
    <source>
        <dbReference type="EMBL" id="TDE17727.1"/>
    </source>
</evidence>
<dbReference type="InterPro" id="IPR031893">
    <property type="entry name" value="Phage_tail_APC"/>
</dbReference>
<feature type="domain" description="Phage tail assembly chaperone-like" evidence="1">
    <location>
        <begin position="82"/>
        <end position="136"/>
    </location>
</feature>
<organism evidence="2 3">
    <name type="scientific">Dyadobacter psychrotolerans</name>
    <dbReference type="NCBI Taxonomy" id="2541721"/>
    <lineage>
        <taxon>Bacteria</taxon>
        <taxon>Pseudomonadati</taxon>
        <taxon>Bacteroidota</taxon>
        <taxon>Cytophagia</taxon>
        <taxon>Cytophagales</taxon>
        <taxon>Spirosomataceae</taxon>
        <taxon>Dyadobacter</taxon>
    </lineage>
</organism>
<dbReference type="Pfam" id="PF16778">
    <property type="entry name" value="Phage_tail_APC"/>
    <property type="match status" value="1"/>
</dbReference>
<dbReference type="OrthoDB" id="1685143at2"/>
<dbReference type="Gene3D" id="6.10.140.1310">
    <property type="match status" value="1"/>
</dbReference>
<keyword evidence="3" id="KW-1185">Reference proteome</keyword>
<name>A0A4R5DV74_9BACT</name>
<evidence type="ECO:0000313" key="3">
    <source>
        <dbReference type="Proteomes" id="UP000294850"/>
    </source>
</evidence>
<evidence type="ECO:0000259" key="1">
    <source>
        <dbReference type="Pfam" id="PF16778"/>
    </source>
</evidence>
<comment type="caution">
    <text evidence="2">The sequence shown here is derived from an EMBL/GenBank/DDBJ whole genome shotgun (WGS) entry which is preliminary data.</text>
</comment>
<dbReference type="EMBL" id="SMFL01000002">
    <property type="protein sequence ID" value="TDE17727.1"/>
    <property type="molecule type" value="Genomic_DNA"/>
</dbReference>
<reference evidence="2 3" key="1">
    <citation type="submission" date="2019-03" db="EMBL/GenBank/DDBJ databases">
        <title>Dyadobacter AR-3-6 sp. nov., isolated from arctic soil.</title>
        <authorList>
            <person name="Chaudhary D.K."/>
        </authorList>
    </citation>
    <scope>NUCLEOTIDE SEQUENCE [LARGE SCALE GENOMIC DNA]</scope>
    <source>
        <strain evidence="2 3">AR-3-6</strain>
    </source>
</reference>
<protein>
    <recommendedName>
        <fullName evidence="1">Phage tail assembly chaperone-like domain-containing protein</fullName>
    </recommendedName>
</protein>
<gene>
    <name evidence="2" type="ORF">E0F88_07500</name>
</gene>
<proteinExistence type="predicted"/>
<accession>A0A4R5DV74</accession>
<dbReference type="RefSeq" id="WP_131957593.1">
    <property type="nucleotide sequence ID" value="NZ_SMFL01000002.1"/>
</dbReference>
<dbReference type="Proteomes" id="UP000294850">
    <property type="component" value="Unassembled WGS sequence"/>
</dbReference>